<evidence type="ECO:0000256" key="5">
    <source>
        <dbReference type="ARBA" id="ARBA00013200"/>
    </source>
</evidence>
<comment type="catalytic activity">
    <reaction evidence="17 19">
        <text>alpha-ribazole + adenosylcob(III)inamide-GDP = adenosylcob(III)alamin + GMP + H(+)</text>
        <dbReference type="Rhea" id="RHEA:16049"/>
        <dbReference type="ChEBI" id="CHEBI:10329"/>
        <dbReference type="ChEBI" id="CHEBI:15378"/>
        <dbReference type="ChEBI" id="CHEBI:18408"/>
        <dbReference type="ChEBI" id="CHEBI:58115"/>
        <dbReference type="ChEBI" id="CHEBI:60487"/>
        <dbReference type="EC" id="2.7.8.26"/>
    </reaction>
</comment>
<evidence type="ECO:0000256" key="7">
    <source>
        <dbReference type="ARBA" id="ARBA00022475"/>
    </source>
</evidence>
<evidence type="ECO:0000256" key="8">
    <source>
        <dbReference type="ARBA" id="ARBA00022573"/>
    </source>
</evidence>
<dbReference type="InterPro" id="IPR003805">
    <property type="entry name" value="CobS"/>
</dbReference>
<evidence type="ECO:0000256" key="18">
    <source>
        <dbReference type="ARBA" id="ARBA00049504"/>
    </source>
</evidence>
<proteinExistence type="inferred from homology"/>
<keyword evidence="8 19" id="KW-0169">Cobalamin biosynthesis</keyword>
<evidence type="ECO:0000256" key="12">
    <source>
        <dbReference type="ARBA" id="ARBA00022989"/>
    </source>
</evidence>
<evidence type="ECO:0000256" key="9">
    <source>
        <dbReference type="ARBA" id="ARBA00022679"/>
    </source>
</evidence>
<evidence type="ECO:0000256" key="15">
    <source>
        <dbReference type="ARBA" id="ARBA00032605"/>
    </source>
</evidence>
<dbReference type="PANTHER" id="PTHR34148">
    <property type="entry name" value="ADENOSYLCOBINAMIDE-GDP RIBAZOLETRANSFERASE"/>
    <property type="match status" value="1"/>
</dbReference>
<dbReference type="EC" id="2.7.8.26" evidence="5 19"/>
<evidence type="ECO:0000256" key="11">
    <source>
        <dbReference type="ARBA" id="ARBA00022842"/>
    </source>
</evidence>
<evidence type="ECO:0000256" key="16">
    <source>
        <dbReference type="ARBA" id="ARBA00032853"/>
    </source>
</evidence>
<organism evidence="20 21">
    <name type="scientific">Protofrankia coriariae</name>
    <dbReference type="NCBI Taxonomy" id="1562887"/>
    <lineage>
        <taxon>Bacteria</taxon>
        <taxon>Bacillati</taxon>
        <taxon>Actinomycetota</taxon>
        <taxon>Actinomycetes</taxon>
        <taxon>Frankiales</taxon>
        <taxon>Frankiaceae</taxon>
        <taxon>Protofrankia</taxon>
    </lineage>
</organism>
<evidence type="ECO:0000256" key="13">
    <source>
        <dbReference type="ARBA" id="ARBA00023136"/>
    </source>
</evidence>
<dbReference type="Pfam" id="PF02654">
    <property type="entry name" value="CobS"/>
    <property type="match status" value="1"/>
</dbReference>
<accession>A0ABR5F0I8</accession>
<feature type="transmembrane region" description="Helical" evidence="19">
    <location>
        <begin position="115"/>
        <end position="138"/>
    </location>
</feature>
<keyword evidence="7 19" id="KW-1003">Cell membrane</keyword>
<dbReference type="EMBL" id="JWIO01000038">
    <property type="protein sequence ID" value="KLL10238.1"/>
    <property type="molecule type" value="Genomic_DNA"/>
</dbReference>
<comment type="cofactor">
    <cofactor evidence="1 19">
        <name>Mg(2+)</name>
        <dbReference type="ChEBI" id="CHEBI:18420"/>
    </cofactor>
</comment>
<dbReference type="Proteomes" id="UP000035425">
    <property type="component" value="Unassembled WGS sequence"/>
</dbReference>
<evidence type="ECO:0000313" key="21">
    <source>
        <dbReference type="Proteomes" id="UP000035425"/>
    </source>
</evidence>
<comment type="function">
    <text evidence="14 19">Joins adenosylcobinamide-GDP and alpha-ribazole to generate adenosylcobalamin (Ado-cobalamin). Also synthesizes adenosylcobalamin 5'-phosphate from adenosylcobinamide-GDP and alpha-ribazole 5'-phosphate.</text>
</comment>
<sequence length="279" mass="27381">MLATRTVFSLLSLLPVRGRVALDRPTMGRAMALAPLVGLVLGGIAAVVTAGFQLLTKVPAATPEAPAGHLLPAAIGIAALALLTRGLHLDGLADVADGIGAGRERALAAMRDSRLGAFGALALIFAVLVQVAALSLAIGEHRGSLSILVAAMTGRLAATLACTGGIPAAHPNGLGALVAGSVRPRQAVCSVLAVLTVAAGAGLLGVDGLLDVDVDGGGGSPGQAARAVAAVAVGTAAGWLLRRYLVGYLGGITGDVLGALVEITATVTLVFMALGVPTI</sequence>
<keyword evidence="11 19" id="KW-0460">Magnesium</keyword>
<evidence type="ECO:0000256" key="17">
    <source>
        <dbReference type="ARBA" id="ARBA00048623"/>
    </source>
</evidence>
<evidence type="ECO:0000256" key="14">
    <source>
        <dbReference type="ARBA" id="ARBA00025228"/>
    </source>
</evidence>
<evidence type="ECO:0000256" key="3">
    <source>
        <dbReference type="ARBA" id="ARBA00004663"/>
    </source>
</evidence>
<name>A0ABR5F0I8_9ACTN</name>
<keyword evidence="13 19" id="KW-0472">Membrane</keyword>
<feature type="transmembrane region" description="Helical" evidence="19">
    <location>
        <begin position="248"/>
        <end position="274"/>
    </location>
</feature>
<keyword evidence="21" id="KW-1185">Reference proteome</keyword>
<protein>
    <recommendedName>
        <fullName evidence="6 19">Adenosylcobinamide-GDP ribazoletransferase</fullName>
        <ecNumber evidence="5 19">2.7.8.26</ecNumber>
    </recommendedName>
    <alternativeName>
        <fullName evidence="16 19">Cobalamin synthase</fullName>
    </alternativeName>
    <alternativeName>
        <fullName evidence="15 19">Cobalamin-5'-phosphate synthase</fullName>
    </alternativeName>
</protein>
<comment type="caution">
    <text evidence="20">The sequence shown here is derived from an EMBL/GenBank/DDBJ whole genome shotgun (WGS) entry which is preliminary data.</text>
</comment>
<reference evidence="20 21" key="1">
    <citation type="submission" date="2014-12" db="EMBL/GenBank/DDBJ databases">
        <title>Frankia sp. BMG5.1 draft genome.</title>
        <authorList>
            <person name="Gtari M."/>
            <person name="Ghodhbane-Gtari F."/>
            <person name="Nouioui I."/>
            <person name="Ktari A."/>
            <person name="Hezbri K."/>
            <person name="Mimouni W."/>
            <person name="Sbissi I."/>
            <person name="Ayari A."/>
            <person name="Yamanaka T."/>
            <person name="Normand P."/>
            <person name="Tisa L.S."/>
            <person name="Boudabous A."/>
        </authorList>
    </citation>
    <scope>NUCLEOTIDE SEQUENCE [LARGE SCALE GENOMIC DNA]</scope>
    <source>
        <strain evidence="20 21">BMG5.1</strain>
    </source>
</reference>
<gene>
    <name evidence="19" type="primary">cobS</name>
    <name evidence="20" type="ORF">FrCorBMG51_19185</name>
</gene>
<comment type="similarity">
    <text evidence="4 19">Belongs to the CobS family.</text>
</comment>
<evidence type="ECO:0000256" key="4">
    <source>
        <dbReference type="ARBA" id="ARBA00010561"/>
    </source>
</evidence>
<evidence type="ECO:0000256" key="10">
    <source>
        <dbReference type="ARBA" id="ARBA00022692"/>
    </source>
</evidence>
<feature type="transmembrane region" description="Helical" evidence="19">
    <location>
        <begin position="144"/>
        <end position="166"/>
    </location>
</feature>
<comment type="pathway">
    <text evidence="3 19">Cofactor biosynthesis; adenosylcobalamin biosynthesis; adenosylcobalamin from cob(II)yrinate a,c-diamide: step 7/7.</text>
</comment>
<keyword evidence="12 19" id="KW-1133">Transmembrane helix</keyword>
<evidence type="ECO:0000256" key="2">
    <source>
        <dbReference type="ARBA" id="ARBA00004651"/>
    </source>
</evidence>
<keyword evidence="10 19" id="KW-0812">Transmembrane</keyword>
<feature type="transmembrane region" description="Helical" evidence="19">
    <location>
        <begin position="34"/>
        <end position="55"/>
    </location>
</feature>
<evidence type="ECO:0000256" key="19">
    <source>
        <dbReference type="HAMAP-Rule" id="MF_00719"/>
    </source>
</evidence>
<feature type="transmembrane region" description="Helical" evidence="19">
    <location>
        <begin position="187"/>
        <end position="204"/>
    </location>
</feature>
<comment type="catalytic activity">
    <reaction evidence="18 19">
        <text>alpha-ribazole 5'-phosphate + adenosylcob(III)inamide-GDP = adenosylcob(III)alamin 5'-phosphate + GMP + H(+)</text>
        <dbReference type="Rhea" id="RHEA:23560"/>
        <dbReference type="ChEBI" id="CHEBI:15378"/>
        <dbReference type="ChEBI" id="CHEBI:57918"/>
        <dbReference type="ChEBI" id="CHEBI:58115"/>
        <dbReference type="ChEBI" id="CHEBI:60487"/>
        <dbReference type="ChEBI" id="CHEBI:60493"/>
        <dbReference type="EC" id="2.7.8.26"/>
    </reaction>
</comment>
<keyword evidence="9 19" id="KW-0808">Transferase</keyword>
<dbReference type="PANTHER" id="PTHR34148:SF1">
    <property type="entry name" value="ADENOSYLCOBINAMIDE-GDP RIBAZOLETRANSFERASE"/>
    <property type="match status" value="1"/>
</dbReference>
<evidence type="ECO:0000313" key="20">
    <source>
        <dbReference type="EMBL" id="KLL10238.1"/>
    </source>
</evidence>
<evidence type="ECO:0000256" key="6">
    <source>
        <dbReference type="ARBA" id="ARBA00015850"/>
    </source>
</evidence>
<feature type="transmembrane region" description="Helical" evidence="19">
    <location>
        <begin position="224"/>
        <end position="241"/>
    </location>
</feature>
<dbReference type="RefSeq" id="WP_047224432.1">
    <property type="nucleotide sequence ID" value="NZ_JWIO01000038.1"/>
</dbReference>
<dbReference type="HAMAP" id="MF_00719">
    <property type="entry name" value="CobS"/>
    <property type="match status" value="1"/>
</dbReference>
<comment type="subcellular location">
    <subcellularLocation>
        <location evidence="2 19">Cell membrane</location>
        <topology evidence="2 19">Multi-pass membrane protein</topology>
    </subcellularLocation>
</comment>
<evidence type="ECO:0000256" key="1">
    <source>
        <dbReference type="ARBA" id="ARBA00001946"/>
    </source>
</evidence>